<evidence type="ECO:0000313" key="6">
    <source>
        <dbReference type="EMBL" id="MFC4584869.1"/>
    </source>
</evidence>
<dbReference type="InterPro" id="IPR025110">
    <property type="entry name" value="AMP-bd_C"/>
</dbReference>
<dbReference type="InterPro" id="IPR009081">
    <property type="entry name" value="PP-bd_ACP"/>
</dbReference>
<dbReference type="SUPFAM" id="SSF56801">
    <property type="entry name" value="Acetyl-CoA synthetase-like"/>
    <property type="match status" value="1"/>
</dbReference>
<dbReference type="EMBL" id="JBHSFN010000001">
    <property type="protein sequence ID" value="MFC4584869.1"/>
    <property type="molecule type" value="Genomic_DNA"/>
</dbReference>
<feature type="compositionally biased region" description="Low complexity" evidence="4">
    <location>
        <begin position="968"/>
        <end position="980"/>
    </location>
</feature>
<dbReference type="Gene3D" id="3.30.559.30">
    <property type="entry name" value="Nonribosomal peptide synthetase, condensation domain"/>
    <property type="match status" value="1"/>
</dbReference>
<dbReference type="InterPro" id="IPR036736">
    <property type="entry name" value="ACP-like_sf"/>
</dbReference>
<feature type="region of interest" description="Disordered" evidence="4">
    <location>
        <begin position="175"/>
        <end position="213"/>
    </location>
</feature>
<dbReference type="PROSITE" id="PS00455">
    <property type="entry name" value="AMP_BINDING"/>
    <property type="match status" value="1"/>
</dbReference>
<gene>
    <name evidence="6" type="ORF">ACFO8L_02210</name>
</gene>
<dbReference type="PROSITE" id="PS00012">
    <property type="entry name" value="PHOSPHOPANTETHEINE"/>
    <property type="match status" value="1"/>
</dbReference>
<dbReference type="InterPro" id="IPR020845">
    <property type="entry name" value="AMP-binding_CS"/>
</dbReference>
<accession>A0ABV9E7B6</accession>
<dbReference type="SUPFAM" id="SSF52777">
    <property type="entry name" value="CoA-dependent acyltransferases"/>
    <property type="match status" value="2"/>
</dbReference>
<name>A0ABV9E7B6_9ACTN</name>
<feature type="region of interest" description="Disordered" evidence="4">
    <location>
        <begin position="1136"/>
        <end position="1181"/>
    </location>
</feature>
<feature type="region of interest" description="Disordered" evidence="4">
    <location>
        <begin position="966"/>
        <end position="1057"/>
    </location>
</feature>
<sequence>MQASFAQHGVWVAERTGVTGPAYHLPLAIHFDGELDTGALLAACAALVARHETLRCRAEEVDGVLFLRPDTAPPITHQDLTTPGNPLPPVDDLVEEAIRRGFDLERGPLARFTLLTLAPRRHVLLFVAHHLVFDGGSKDVLVRDLAELYGTHLSTPAPTEKTPGRLGTTTQAAYEPHAEAERGHTEAETARAEAERERLEAEQQRVAAERERVERDRGRARDYWKARWRDEGEVILPGHRTPPSPRRNQPQAGEGGNVDLTVDGALWGRLAKTAEEVGVTRFEFVVTALRALLQHYGNDDVMLSLDLGTRTSETRDRIGLYVNELPLAARPNPGATFREFATGVRAGLRELYRFRHVPLTQAIGGLTSRAALTPVSVSYRKRAADPEFAGLDTRVEWTMFPHAVRNTLNVQFVENPEDLSVSLRYDTARVGDADARRVAAHFLTLLTVAAEEPDTPVGDLPVLPPEERELVSSGWNDTRVPYAPDATVLSLFAERVRATPDAEAVVHGDRRLRYAELDAISARLADRLRDAGAGTGSLVALHMERSWTMIAGMLAVMRAGAAYLPLDPAYPAERLDFILADAGVQTVLTDGGTGLAPALRQVRLDRRETAPPPLATPGTDGTGLDPGSPAYVIYTSGSTGRPKGVVVPHSALANLLLGMRDLLGAAPRHTWLALTSLSFDISALELLLPLVTGGRVVVADEDASRGPGAVELVRAERVSHVQATPSGWRMLLAAGFDARDVVALAGGEALPAPLARELRGRVDRLVNVYGPTETTIWSTAWEVPADPGAVSIGRPIANTAVYVLDGQDDLAPIGVPGELVIGGAGVATGYLGRPALTRERFVPDPLTGGRMYRTGDRARWHADGTLEFLGRADDQVKLRGHRIEPGEIEARLLEHPLIAQAAVIVREDGTGDPYLAAYVVPDAGMGFGTGELRGFLGRVLPKYMVPDHFTVVAALPLTPNGKLDRTALPDPALLGGAAPAESPVTDSGGNGDGPFGSGPNASAGSDVLVGSGLDAPAGNGDGPIRSGSDASTRNNDGPVGSGSGTSAGSGDRPGTASADRAAAIRVICQEVLRVGEIRPEDDLFDLGAHSLTITQIASRVRQRLGLEVPLQVFFDALTFGDLLDAISDGANARPYATSPGANTHPDATSGGATSGGASSPGASSPDADDRPASGAFVGEVG</sequence>
<keyword evidence="3" id="KW-0597">Phosphoprotein</keyword>
<dbReference type="InterPro" id="IPR023213">
    <property type="entry name" value="CAT-like_dom_sf"/>
</dbReference>
<dbReference type="Gene3D" id="3.30.300.30">
    <property type="match status" value="1"/>
</dbReference>
<feature type="compositionally biased region" description="Basic and acidic residues" evidence="4">
    <location>
        <begin position="176"/>
        <end position="213"/>
    </location>
</feature>
<dbReference type="PROSITE" id="PS50075">
    <property type="entry name" value="CARRIER"/>
    <property type="match status" value="1"/>
</dbReference>
<dbReference type="Pfam" id="PF00501">
    <property type="entry name" value="AMP-binding"/>
    <property type="match status" value="1"/>
</dbReference>
<dbReference type="Pfam" id="PF13193">
    <property type="entry name" value="AMP-binding_C"/>
    <property type="match status" value="1"/>
</dbReference>
<dbReference type="SMART" id="SM00823">
    <property type="entry name" value="PKS_PP"/>
    <property type="match status" value="1"/>
</dbReference>
<feature type="region of interest" description="Disordered" evidence="4">
    <location>
        <begin position="235"/>
        <end position="258"/>
    </location>
</feature>
<dbReference type="InterPro" id="IPR010071">
    <property type="entry name" value="AA_adenyl_dom"/>
</dbReference>
<proteinExistence type="predicted"/>
<dbReference type="Proteomes" id="UP001595891">
    <property type="component" value="Unassembled WGS sequence"/>
</dbReference>
<dbReference type="Gene3D" id="2.30.38.10">
    <property type="entry name" value="Luciferase, Domain 3"/>
    <property type="match status" value="1"/>
</dbReference>
<dbReference type="Pfam" id="PF00668">
    <property type="entry name" value="Condensation"/>
    <property type="match status" value="2"/>
</dbReference>
<reference evidence="7" key="1">
    <citation type="journal article" date="2019" name="Int. J. Syst. Evol. Microbiol.">
        <title>The Global Catalogue of Microorganisms (GCM) 10K type strain sequencing project: providing services to taxonomists for standard genome sequencing and annotation.</title>
        <authorList>
            <consortium name="The Broad Institute Genomics Platform"/>
            <consortium name="The Broad Institute Genome Sequencing Center for Infectious Disease"/>
            <person name="Wu L."/>
            <person name="Ma J."/>
        </authorList>
    </citation>
    <scope>NUCLEOTIDE SEQUENCE [LARGE SCALE GENOMIC DNA]</scope>
    <source>
        <strain evidence="7">CCUG 49560</strain>
    </source>
</reference>
<dbReference type="InterPro" id="IPR020806">
    <property type="entry name" value="PKS_PP-bd"/>
</dbReference>
<dbReference type="PANTHER" id="PTHR45527">
    <property type="entry name" value="NONRIBOSOMAL PEPTIDE SYNTHETASE"/>
    <property type="match status" value="1"/>
</dbReference>
<organism evidence="6 7">
    <name type="scientific">Sphaerisporangium corydalis</name>
    <dbReference type="NCBI Taxonomy" id="1441875"/>
    <lineage>
        <taxon>Bacteria</taxon>
        <taxon>Bacillati</taxon>
        <taxon>Actinomycetota</taxon>
        <taxon>Actinomycetes</taxon>
        <taxon>Streptosporangiales</taxon>
        <taxon>Streptosporangiaceae</taxon>
        <taxon>Sphaerisporangium</taxon>
    </lineage>
</organism>
<protein>
    <submittedName>
        <fullName evidence="6">Amino acid adenylation domain-containing protein</fullName>
    </submittedName>
</protein>
<comment type="cofactor">
    <cofactor evidence="1">
        <name>pantetheine 4'-phosphate</name>
        <dbReference type="ChEBI" id="CHEBI:47942"/>
    </cofactor>
</comment>
<dbReference type="InterPro" id="IPR000873">
    <property type="entry name" value="AMP-dep_synth/lig_dom"/>
</dbReference>
<evidence type="ECO:0000256" key="4">
    <source>
        <dbReference type="SAM" id="MobiDB-lite"/>
    </source>
</evidence>
<dbReference type="Gene3D" id="1.10.1200.10">
    <property type="entry name" value="ACP-like"/>
    <property type="match status" value="1"/>
</dbReference>
<keyword evidence="7" id="KW-1185">Reference proteome</keyword>
<dbReference type="InterPro" id="IPR001242">
    <property type="entry name" value="Condensation_dom"/>
</dbReference>
<feature type="compositionally biased region" description="Low complexity" evidence="4">
    <location>
        <begin position="1145"/>
        <end position="1165"/>
    </location>
</feature>
<dbReference type="SUPFAM" id="SSF47336">
    <property type="entry name" value="ACP-like"/>
    <property type="match status" value="1"/>
</dbReference>
<dbReference type="Gene3D" id="3.40.50.980">
    <property type="match status" value="2"/>
</dbReference>
<feature type="domain" description="Carrier" evidence="5">
    <location>
        <begin position="1055"/>
        <end position="1130"/>
    </location>
</feature>
<keyword evidence="2" id="KW-0596">Phosphopantetheine</keyword>
<dbReference type="InterPro" id="IPR045851">
    <property type="entry name" value="AMP-bd_C_sf"/>
</dbReference>
<dbReference type="Pfam" id="PF00550">
    <property type="entry name" value="PP-binding"/>
    <property type="match status" value="1"/>
</dbReference>
<dbReference type="CDD" id="cd05930">
    <property type="entry name" value="A_NRPS"/>
    <property type="match status" value="1"/>
</dbReference>
<evidence type="ECO:0000256" key="3">
    <source>
        <dbReference type="ARBA" id="ARBA00022553"/>
    </source>
</evidence>
<evidence type="ECO:0000313" key="7">
    <source>
        <dbReference type="Proteomes" id="UP001595891"/>
    </source>
</evidence>
<dbReference type="NCBIfam" id="TIGR01733">
    <property type="entry name" value="AA-adenyl-dom"/>
    <property type="match status" value="1"/>
</dbReference>
<dbReference type="RefSeq" id="WP_262840907.1">
    <property type="nucleotide sequence ID" value="NZ_JANZYP010000003.1"/>
</dbReference>
<dbReference type="PANTHER" id="PTHR45527:SF1">
    <property type="entry name" value="FATTY ACID SYNTHASE"/>
    <property type="match status" value="1"/>
</dbReference>
<dbReference type="InterPro" id="IPR006162">
    <property type="entry name" value="Ppantetheine_attach_site"/>
</dbReference>
<dbReference type="Gene3D" id="3.30.559.10">
    <property type="entry name" value="Chloramphenicol acetyltransferase-like domain"/>
    <property type="match status" value="1"/>
</dbReference>
<evidence type="ECO:0000256" key="1">
    <source>
        <dbReference type="ARBA" id="ARBA00001957"/>
    </source>
</evidence>
<evidence type="ECO:0000256" key="2">
    <source>
        <dbReference type="ARBA" id="ARBA00022450"/>
    </source>
</evidence>
<comment type="caution">
    <text evidence="6">The sequence shown here is derived from an EMBL/GenBank/DDBJ whole genome shotgun (WGS) entry which is preliminary data.</text>
</comment>
<evidence type="ECO:0000259" key="5">
    <source>
        <dbReference type="PROSITE" id="PS50075"/>
    </source>
</evidence>